<organism evidence="6 7">
    <name type="scientific">Saprolegnia parasitica (strain CBS 223.65)</name>
    <dbReference type="NCBI Taxonomy" id="695850"/>
    <lineage>
        <taxon>Eukaryota</taxon>
        <taxon>Sar</taxon>
        <taxon>Stramenopiles</taxon>
        <taxon>Oomycota</taxon>
        <taxon>Saprolegniomycetes</taxon>
        <taxon>Saprolegniales</taxon>
        <taxon>Saprolegniaceae</taxon>
        <taxon>Saprolegnia</taxon>
    </lineage>
</organism>
<dbReference type="SMART" id="SM00220">
    <property type="entry name" value="S_TKc"/>
    <property type="match status" value="1"/>
</dbReference>
<evidence type="ECO:0000256" key="1">
    <source>
        <dbReference type="ARBA" id="ARBA00022741"/>
    </source>
</evidence>
<dbReference type="GO" id="GO:0005524">
    <property type="term" value="F:ATP binding"/>
    <property type="evidence" value="ECO:0007669"/>
    <property type="project" value="UniProtKB-UniRule"/>
</dbReference>
<dbReference type="InterPro" id="IPR008271">
    <property type="entry name" value="Ser/Thr_kinase_AS"/>
</dbReference>
<dbReference type="Gene3D" id="1.10.510.10">
    <property type="entry name" value="Transferase(Phosphotransferase) domain 1"/>
    <property type="match status" value="1"/>
</dbReference>
<dbReference type="STRING" id="695850.A0A067C078"/>
<evidence type="ECO:0000256" key="2">
    <source>
        <dbReference type="ARBA" id="ARBA00022840"/>
    </source>
</evidence>
<dbReference type="OrthoDB" id="10261027at2759"/>
<keyword evidence="4" id="KW-0723">Serine/threonine-protein kinase</keyword>
<keyword evidence="1 3" id="KW-0547">Nucleotide-binding</keyword>
<dbReference type="RefSeq" id="XP_012205406.1">
    <property type="nucleotide sequence ID" value="XM_012350016.1"/>
</dbReference>
<reference evidence="6 7" key="1">
    <citation type="journal article" date="2013" name="PLoS Genet.">
        <title>Distinctive expansion of potential virulence genes in the genome of the oomycete fish pathogen Saprolegnia parasitica.</title>
        <authorList>
            <person name="Jiang R.H."/>
            <person name="de Bruijn I."/>
            <person name="Haas B.J."/>
            <person name="Belmonte R."/>
            <person name="Lobach L."/>
            <person name="Christie J."/>
            <person name="van den Ackerveken G."/>
            <person name="Bottin A."/>
            <person name="Bulone V."/>
            <person name="Diaz-Moreno S.M."/>
            <person name="Dumas B."/>
            <person name="Fan L."/>
            <person name="Gaulin E."/>
            <person name="Govers F."/>
            <person name="Grenville-Briggs L.J."/>
            <person name="Horner N.R."/>
            <person name="Levin J.Z."/>
            <person name="Mammella M."/>
            <person name="Meijer H.J."/>
            <person name="Morris P."/>
            <person name="Nusbaum C."/>
            <person name="Oome S."/>
            <person name="Phillips A.J."/>
            <person name="van Rooyen D."/>
            <person name="Rzeszutek E."/>
            <person name="Saraiva M."/>
            <person name="Secombes C.J."/>
            <person name="Seidl M.F."/>
            <person name="Snel B."/>
            <person name="Stassen J.H."/>
            <person name="Sykes S."/>
            <person name="Tripathy S."/>
            <person name="van den Berg H."/>
            <person name="Vega-Arreguin J.C."/>
            <person name="Wawra S."/>
            <person name="Young S.K."/>
            <person name="Zeng Q."/>
            <person name="Dieguez-Uribeondo J."/>
            <person name="Russ C."/>
            <person name="Tyler B.M."/>
            <person name="van West P."/>
        </authorList>
    </citation>
    <scope>NUCLEOTIDE SEQUENCE [LARGE SCALE GENOMIC DNA]</scope>
    <source>
        <strain evidence="6 7">CBS 223.65</strain>
    </source>
</reference>
<dbReference type="Pfam" id="PF00069">
    <property type="entry name" value="Pkinase"/>
    <property type="match status" value="1"/>
</dbReference>
<dbReference type="PROSITE" id="PS50011">
    <property type="entry name" value="PROTEIN_KINASE_DOM"/>
    <property type="match status" value="1"/>
</dbReference>
<dbReference type="PANTHER" id="PTHR44329:SF214">
    <property type="entry name" value="PROTEIN KINASE DOMAIN-CONTAINING PROTEIN"/>
    <property type="match status" value="1"/>
</dbReference>
<keyword evidence="6" id="KW-0418">Kinase</keyword>
<dbReference type="InterPro" id="IPR011009">
    <property type="entry name" value="Kinase-like_dom_sf"/>
</dbReference>
<dbReference type="PROSITE" id="PS00108">
    <property type="entry name" value="PROTEIN_KINASE_ST"/>
    <property type="match status" value="1"/>
</dbReference>
<dbReference type="InterPro" id="IPR051681">
    <property type="entry name" value="Ser/Thr_Kinases-Pseudokinases"/>
</dbReference>
<keyword evidence="7" id="KW-1185">Reference proteome</keyword>
<dbReference type="EMBL" id="KK583248">
    <property type="protein sequence ID" value="KDO23943.1"/>
    <property type="molecule type" value="Genomic_DNA"/>
</dbReference>
<sequence>MAKKLFHTVHAGVYAISDKDYDVTTTELGQGGFGVVYLGSYEGQKVAVKKVRSANHISSIKAEVDALLACPSPYLVRLVAVANRDSAAPTLLFEHMDGGSLRSFLDKKRLHERTSARVTNLHVAWVVANALKDLHWRNMAHRDIKSDNVLLSSSDEIKLGDLGLARIVATEMTEAPGTRLWMAPEILRANGTSYGLAADIYAFGVLLTELATGQLPYFDQDVQDPIAFTRGVIDGSLRPTLPTECQCEPWLRTLADMCLRGDPAKRPTVDQIVAILQNEVAAAPTAGMDVRSLSYRWLLTAFGVGVNNVPACGGK</sequence>
<dbReference type="SUPFAM" id="SSF56112">
    <property type="entry name" value="Protein kinase-like (PK-like)"/>
    <property type="match status" value="1"/>
</dbReference>
<protein>
    <submittedName>
        <fullName evidence="6">TKL protein kinase</fullName>
    </submittedName>
</protein>
<dbReference type="AlphaFoldDB" id="A0A067C078"/>
<dbReference type="OMA" id="VFEREMY"/>
<dbReference type="GeneID" id="24132215"/>
<dbReference type="Proteomes" id="UP000030745">
    <property type="component" value="Unassembled WGS sequence"/>
</dbReference>
<evidence type="ECO:0000313" key="7">
    <source>
        <dbReference type="Proteomes" id="UP000030745"/>
    </source>
</evidence>
<keyword evidence="6" id="KW-0808">Transferase</keyword>
<evidence type="ECO:0000256" key="3">
    <source>
        <dbReference type="PROSITE-ProRule" id="PRU10141"/>
    </source>
</evidence>
<evidence type="ECO:0000313" key="6">
    <source>
        <dbReference type="EMBL" id="KDO23943.1"/>
    </source>
</evidence>
<comment type="similarity">
    <text evidence="4">Belongs to the protein kinase superfamily.</text>
</comment>
<proteinExistence type="inferred from homology"/>
<dbReference type="PROSITE" id="PS00107">
    <property type="entry name" value="PROTEIN_KINASE_ATP"/>
    <property type="match status" value="1"/>
</dbReference>
<dbReference type="KEGG" id="spar:SPRG_10088"/>
<feature type="binding site" evidence="3">
    <location>
        <position position="50"/>
    </location>
    <ligand>
        <name>ATP</name>
        <dbReference type="ChEBI" id="CHEBI:30616"/>
    </ligand>
</feature>
<dbReference type="VEuPathDB" id="FungiDB:SPRG_10088"/>
<dbReference type="PANTHER" id="PTHR44329">
    <property type="entry name" value="SERINE/THREONINE-PROTEIN KINASE TNNI3K-RELATED"/>
    <property type="match status" value="1"/>
</dbReference>
<dbReference type="PIRSF" id="PIRSF000654">
    <property type="entry name" value="Integrin-linked_kinase"/>
    <property type="match status" value="1"/>
</dbReference>
<name>A0A067C078_SAPPC</name>
<evidence type="ECO:0000256" key="4">
    <source>
        <dbReference type="RuleBase" id="RU000304"/>
    </source>
</evidence>
<evidence type="ECO:0000259" key="5">
    <source>
        <dbReference type="PROSITE" id="PS50011"/>
    </source>
</evidence>
<gene>
    <name evidence="6" type="ORF">SPRG_10088</name>
</gene>
<dbReference type="GO" id="GO:0004674">
    <property type="term" value="F:protein serine/threonine kinase activity"/>
    <property type="evidence" value="ECO:0007669"/>
    <property type="project" value="UniProtKB-KW"/>
</dbReference>
<dbReference type="InterPro" id="IPR000719">
    <property type="entry name" value="Prot_kinase_dom"/>
</dbReference>
<keyword evidence="2 3" id="KW-0067">ATP-binding</keyword>
<accession>A0A067C078</accession>
<feature type="domain" description="Protein kinase" evidence="5">
    <location>
        <begin position="22"/>
        <end position="281"/>
    </location>
</feature>
<dbReference type="InterPro" id="IPR017441">
    <property type="entry name" value="Protein_kinase_ATP_BS"/>
</dbReference>
<dbReference type="Gene3D" id="3.30.200.20">
    <property type="entry name" value="Phosphorylase Kinase, domain 1"/>
    <property type="match status" value="1"/>
</dbReference>